<evidence type="ECO:0000313" key="5">
    <source>
        <dbReference type="EMBL" id="MBP3958233.1"/>
    </source>
</evidence>
<keyword evidence="1" id="KW-0813">Transport</keyword>
<dbReference type="EMBL" id="JAGKQQ010000001">
    <property type="protein sequence ID" value="MBP3958233.1"/>
    <property type="molecule type" value="Genomic_DNA"/>
</dbReference>
<evidence type="ECO:0000313" key="6">
    <source>
        <dbReference type="Proteomes" id="UP000676565"/>
    </source>
</evidence>
<dbReference type="PROSITE" id="PS50893">
    <property type="entry name" value="ABC_TRANSPORTER_2"/>
    <property type="match status" value="1"/>
</dbReference>
<dbReference type="InterPro" id="IPR003439">
    <property type="entry name" value="ABC_transporter-like_ATP-bd"/>
</dbReference>
<dbReference type="GO" id="GO:0005524">
    <property type="term" value="F:ATP binding"/>
    <property type="evidence" value="ECO:0007669"/>
    <property type="project" value="UniProtKB-KW"/>
</dbReference>
<keyword evidence="6" id="KW-1185">Reference proteome</keyword>
<name>A0ABS5BX38_9BACT</name>
<dbReference type="PANTHER" id="PTHR24220:SF376">
    <property type="entry name" value="ABC TRANSPORTER"/>
    <property type="match status" value="1"/>
</dbReference>
<dbReference type="RefSeq" id="WP_210658025.1">
    <property type="nucleotide sequence ID" value="NZ_JAGKQQ010000001.1"/>
</dbReference>
<feature type="domain" description="ABC transporter" evidence="4">
    <location>
        <begin position="12"/>
        <end position="242"/>
    </location>
</feature>
<dbReference type="CDD" id="cd03255">
    <property type="entry name" value="ABC_MJ0796_LolCDE_FtsE"/>
    <property type="match status" value="1"/>
</dbReference>
<dbReference type="InterPro" id="IPR003593">
    <property type="entry name" value="AAA+_ATPase"/>
</dbReference>
<dbReference type="Proteomes" id="UP000676565">
    <property type="component" value="Unassembled WGS sequence"/>
</dbReference>
<accession>A0ABS5BX38</accession>
<evidence type="ECO:0000256" key="1">
    <source>
        <dbReference type="ARBA" id="ARBA00022448"/>
    </source>
</evidence>
<keyword evidence="2" id="KW-0547">Nucleotide-binding</keyword>
<evidence type="ECO:0000256" key="2">
    <source>
        <dbReference type="ARBA" id="ARBA00022741"/>
    </source>
</evidence>
<protein>
    <submittedName>
        <fullName evidence="5">ABC transporter ATP-binding protein</fullName>
    </submittedName>
</protein>
<evidence type="ECO:0000259" key="4">
    <source>
        <dbReference type="PROSITE" id="PS50893"/>
    </source>
</evidence>
<dbReference type="SUPFAM" id="SSF52540">
    <property type="entry name" value="P-loop containing nucleoside triphosphate hydrolases"/>
    <property type="match status" value="1"/>
</dbReference>
<dbReference type="Gene3D" id="3.40.50.300">
    <property type="entry name" value="P-loop containing nucleotide triphosphate hydrolases"/>
    <property type="match status" value="1"/>
</dbReference>
<dbReference type="InterPro" id="IPR015854">
    <property type="entry name" value="ABC_transpr_LolD-like"/>
</dbReference>
<keyword evidence="3 5" id="KW-0067">ATP-binding</keyword>
<dbReference type="PROSITE" id="PS00211">
    <property type="entry name" value="ABC_TRANSPORTER_1"/>
    <property type="match status" value="1"/>
</dbReference>
<reference evidence="5 6" key="1">
    <citation type="submission" date="2021-04" db="EMBL/GenBank/DDBJ databases">
        <authorList>
            <person name="Ivanova A."/>
        </authorList>
    </citation>
    <scope>NUCLEOTIDE SEQUENCE [LARGE SCALE GENOMIC DNA]</scope>
    <source>
        <strain evidence="5 6">G18</strain>
    </source>
</reference>
<dbReference type="SMART" id="SM00382">
    <property type="entry name" value="AAA"/>
    <property type="match status" value="1"/>
</dbReference>
<evidence type="ECO:0000256" key="3">
    <source>
        <dbReference type="ARBA" id="ARBA00022840"/>
    </source>
</evidence>
<dbReference type="InterPro" id="IPR027417">
    <property type="entry name" value="P-loop_NTPase"/>
</dbReference>
<proteinExistence type="predicted"/>
<sequence>MPGSGSSATPSLKGVNLVRTYGDGTARRAALREVSIDLFPGQIVLLMGPSGSGKSTLLAILSGLLEPDSGQVLADDDGVLRDVWQMTAKEREQYRRGHTGFIFQGYNLFPALTARQQLEIVLKWGEGASPGDARRRADEMLDKLGLAKNKHKKPAQLSGGEKQRVAIGRALVKNPSFMFADEPTSALDWENGQKVIELLRDAAHQRGASVLCVSHDSRILPFVDVYYHLDDGHLERRELPRE</sequence>
<comment type="caution">
    <text evidence="5">The sequence shown here is derived from an EMBL/GenBank/DDBJ whole genome shotgun (WGS) entry which is preliminary data.</text>
</comment>
<dbReference type="Pfam" id="PF00005">
    <property type="entry name" value="ABC_tran"/>
    <property type="match status" value="1"/>
</dbReference>
<dbReference type="PANTHER" id="PTHR24220">
    <property type="entry name" value="IMPORT ATP-BINDING PROTEIN"/>
    <property type="match status" value="1"/>
</dbReference>
<organism evidence="5 6">
    <name type="scientific">Gemmata palustris</name>
    <dbReference type="NCBI Taxonomy" id="2822762"/>
    <lineage>
        <taxon>Bacteria</taxon>
        <taxon>Pseudomonadati</taxon>
        <taxon>Planctomycetota</taxon>
        <taxon>Planctomycetia</taxon>
        <taxon>Gemmatales</taxon>
        <taxon>Gemmataceae</taxon>
        <taxon>Gemmata</taxon>
    </lineage>
</organism>
<dbReference type="InterPro" id="IPR017911">
    <property type="entry name" value="MacB-like_ATP-bd"/>
</dbReference>
<gene>
    <name evidence="5" type="ORF">J8F10_23540</name>
</gene>
<dbReference type="InterPro" id="IPR017871">
    <property type="entry name" value="ABC_transporter-like_CS"/>
</dbReference>